<proteinExistence type="predicted"/>
<feature type="region of interest" description="Disordered" evidence="1">
    <location>
        <begin position="1"/>
        <end position="29"/>
    </location>
</feature>
<dbReference type="EMBL" id="JAODUP010000073">
    <property type="protein sequence ID" value="KAK2163863.1"/>
    <property type="molecule type" value="Genomic_DNA"/>
</dbReference>
<reference evidence="2" key="1">
    <citation type="journal article" date="2023" name="Mol. Biol. Evol.">
        <title>Third-Generation Sequencing Reveals the Adaptive Role of the Epigenome in Three Deep-Sea Polychaetes.</title>
        <authorList>
            <person name="Perez M."/>
            <person name="Aroh O."/>
            <person name="Sun Y."/>
            <person name="Lan Y."/>
            <person name="Juniper S.K."/>
            <person name="Young C.R."/>
            <person name="Angers B."/>
            <person name="Qian P.Y."/>
        </authorList>
    </citation>
    <scope>NUCLEOTIDE SEQUENCE</scope>
    <source>
        <strain evidence="2">P08H-3</strain>
    </source>
</reference>
<evidence type="ECO:0000313" key="2">
    <source>
        <dbReference type="EMBL" id="KAK2163863.1"/>
    </source>
</evidence>
<accession>A0AAD9K2R1</accession>
<dbReference type="Proteomes" id="UP001208570">
    <property type="component" value="Unassembled WGS sequence"/>
</dbReference>
<name>A0AAD9K2R1_9ANNE</name>
<protein>
    <submittedName>
        <fullName evidence="2">Uncharacterized protein</fullName>
    </submittedName>
</protein>
<dbReference type="AlphaFoldDB" id="A0AAD9K2R1"/>
<keyword evidence="3" id="KW-1185">Reference proteome</keyword>
<sequence>MMTDKYHQQTHLTHPPPPPQPSPDQTHYPGRYTCSLNYIQHDILHYLHTMVTENDLQDACYTTSCTLKVERAQVADLYHNNVTQIPPHRQPSLDLQLSDR</sequence>
<evidence type="ECO:0000313" key="3">
    <source>
        <dbReference type="Proteomes" id="UP001208570"/>
    </source>
</evidence>
<organism evidence="2 3">
    <name type="scientific">Paralvinella palmiformis</name>
    <dbReference type="NCBI Taxonomy" id="53620"/>
    <lineage>
        <taxon>Eukaryota</taxon>
        <taxon>Metazoa</taxon>
        <taxon>Spiralia</taxon>
        <taxon>Lophotrochozoa</taxon>
        <taxon>Annelida</taxon>
        <taxon>Polychaeta</taxon>
        <taxon>Sedentaria</taxon>
        <taxon>Canalipalpata</taxon>
        <taxon>Terebellida</taxon>
        <taxon>Terebelliformia</taxon>
        <taxon>Alvinellidae</taxon>
        <taxon>Paralvinella</taxon>
    </lineage>
</organism>
<evidence type="ECO:0000256" key="1">
    <source>
        <dbReference type="SAM" id="MobiDB-lite"/>
    </source>
</evidence>
<gene>
    <name evidence="2" type="ORF">LSH36_73g05012</name>
</gene>
<comment type="caution">
    <text evidence="2">The sequence shown here is derived from an EMBL/GenBank/DDBJ whole genome shotgun (WGS) entry which is preliminary data.</text>
</comment>